<keyword evidence="6" id="KW-0479">Metal-binding</keyword>
<evidence type="ECO:0000256" key="3">
    <source>
        <dbReference type="ARBA" id="ARBA00022679"/>
    </source>
</evidence>
<keyword evidence="7" id="KW-0227">DNA damage</keyword>
<dbReference type="GO" id="GO:0003684">
    <property type="term" value="F:damaged DNA binding"/>
    <property type="evidence" value="ECO:0007669"/>
    <property type="project" value="InterPro"/>
</dbReference>
<dbReference type="PANTHER" id="PTHR11076:SF33">
    <property type="entry name" value="DNA POLYMERASE KAPPA"/>
    <property type="match status" value="1"/>
</dbReference>
<dbReference type="InterPro" id="IPR043502">
    <property type="entry name" value="DNA/RNA_pol_sf"/>
</dbReference>
<dbReference type="SUPFAM" id="SSF100879">
    <property type="entry name" value="Lesion bypass DNA polymerase (Y-family), little finger domain"/>
    <property type="match status" value="1"/>
</dbReference>
<accession>A0AA87DRL0</accession>
<sequence>MHGCGKASTKKLKNIGINTIGDVAEANEVILHSLLGVQGLRLKNRANGEGSDELKYTVDRKTIGNSKTFTNDLIDEDDILREVKKLSEKVSSRVQSRNYVGNNISIMVRFSDFKTITRSKKIPEFISGTNEIFNYAWELLLEHYDFSRGVRLLGVSLNDIKKSKELKVQLDIFDKKDYKEEERLRKISKKLKAEFGDNIITDFENIGKKEKTVITTSFSKDFLD</sequence>
<dbReference type="SUPFAM" id="SSF56672">
    <property type="entry name" value="DNA/RNA polymerases"/>
    <property type="match status" value="1"/>
</dbReference>
<feature type="domain" description="DNA polymerase Y-family little finger" evidence="12">
    <location>
        <begin position="60"/>
        <end position="171"/>
    </location>
</feature>
<evidence type="ECO:0000313" key="13">
    <source>
        <dbReference type="EMBL" id="EGF85791.1"/>
    </source>
</evidence>
<dbReference type="GO" id="GO:0003887">
    <property type="term" value="F:DNA-directed DNA polymerase activity"/>
    <property type="evidence" value="ECO:0007669"/>
    <property type="project" value="UniProtKB-KW"/>
</dbReference>
<keyword evidence="10" id="KW-0234">DNA repair</keyword>
<keyword evidence="5" id="KW-0235">DNA replication</keyword>
<organism evidence="13 14">
    <name type="scientific">Gemella haemolysans M341</name>
    <dbReference type="NCBI Taxonomy" id="562981"/>
    <lineage>
        <taxon>Bacteria</taxon>
        <taxon>Bacillati</taxon>
        <taxon>Bacillota</taxon>
        <taxon>Bacilli</taxon>
        <taxon>Bacillales</taxon>
        <taxon>Gemellaceae</taxon>
        <taxon>Gemella</taxon>
    </lineage>
</organism>
<dbReference type="AlphaFoldDB" id="A0AA87DRL0"/>
<dbReference type="GO" id="GO:0046872">
    <property type="term" value="F:metal ion binding"/>
    <property type="evidence" value="ECO:0007669"/>
    <property type="project" value="UniProtKB-KW"/>
</dbReference>
<dbReference type="InterPro" id="IPR017961">
    <property type="entry name" value="DNA_pol_Y-fam_little_finger"/>
</dbReference>
<dbReference type="EMBL" id="ACRO01000006">
    <property type="protein sequence ID" value="EGF85791.1"/>
    <property type="molecule type" value="Genomic_DNA"/>
</dbReference>
<dbReference type="FunFam" id="3.30.1490.100:FF:000004">
    <property type="entry name" value="DNA polymerase IV"/>
    <property type="match status" value="1"/>
</dbReference>
<evidence type="ECO:0000256" key="1">
    <source>
        <dbReference type="ARBA" id="ARBA00012417"/>
    </source>
</evidence>
<dbReference type="GO" id="GO:0006260">
    <property type="term" value="P:DNA replication"/>
    <property type="evidence" value="ECO:0007669"/>
    <property type="project" value="UniProtKB-KW"/>
</dbReference>
<evidence type="ECO:0000256" key="6">
    <source>
        <dbReference type="ARBA" id="ARBA00022723"/>
    </source>
</evidence>
<evidence type="ECO:0000259" key="12">
    <source>
        <dbReference type="Pfam" id="PF11799"/>
    </source>
</evidence>
<dbReference type="Proteomes" id="UP000004773">
    <property type="component" value="Unassembled WGS sequence"/>
</dbReference>
<protein>
    <recommendedName>
        <fullName evidence="1">DNA-directed DNA polymerase</fullName>
        <ecNumber evidence="1">2.7.7.7</ecNumber>
    </recommendedName>
</protein>
<evidence type="ECO:0000313" key="14">
    <source>
        <dbReference type="Proteomes" id="UP000004773"/>
    </source>
</evidence>
<evidence type="ECO:0000256" key="2">
    <source>
        <dbReference type="ARBA" id="ARBA00022457"/>
    </source>
</evidence>
<dbReference type="InterPro" id="IPR036775">
    <property type="entry name" value="DNA_pol_Y-fam_lit_finger_sf"/>
</dbReference>
<dbReference type="PANTHER" id="PTHR11076">
    <property type="entry name" value="DNA REPAIR POLYMERASE UMUC / TRANSFERASE FAMILY MEMBER"/>
    <property type="match status" value="1"/>
</dbReference>
<dbReference type="GO" id="GO:0009432">
    <property type="term" value="P:SOS response"/>
    <property type="evidence" value="ECO:0007669"/>
    <property type="project" value="TreeGrafter"/>
</dbReference>
<evidence type="ECO:0000256" key="9">
    <source>
        <dbReference type="ARBA" id="ARBA00022932"/>
    </source>
</evidence>
<name>A0AA87DRL0_9BACL</name>
<dbReference type="EC" id="2.7.7.7" evidence="1"/>
<dbReference type="Gene3D" id="3.30.1490.100">
    <property type="entry name" value="DNA polymerase, Y-family, little finger domain"/>
    <property type="match status" value="1"/>
</dbReference>
<evidence type="ECO:0000256" key="4">
    <source>
        <dbReference type="ARBA" id="ARBA00022695"/>
    </source>
</evidence>
<keyword evidence="8" id="KW-0460">Magnesium</keyword>
<dbReference type="GO" id="GO:0042276">
    <property type="term" value="P:error-prone translesion synthesis"/>
    <property type="evidence" value="ECO:0007669"/>
    <property type="project" value="TreeGrafter"/>
</dbReference>
<reference evidence="13 14" key="1">
    <citation type="submission" date="2011-03" db="EMBL/GenBank/DDBJ databases">
        <title>The Genome Sequence of Gemella haemolysans M341.</title>
        <authorList>
            <consortium name="The Broad Institute Genome Sequencing Platform"/>
            <consortium name="The Broad Institute Genome Sequencing Center for Infectious Disease"/>
            <person name="Earl A."/>
            <person name="Ward D."/>
            <person name="Feldgarden M."/>
            <person name="Gevers D."/>
            <person name="Sibley C.D."/>
            <person name="Field T.R."/>
            <person name="Grinwis M."/>
            <person name="Eshaghurshan C.S."/>
            <person name="Surette M.G."/>
            <person name="Young S.K."/>
            <person name="Zeng Q."/>
            <person name="Gargeya S."/>
            <person name="Fitzgerald M."/>
            <person name="Haas B."/>
            <person name="Abouelleil A."/>
            <person name="Alvarado L."/>
            <person name="Arachchi H.M."/>
            <person name="Berlin A."/>
            <person name="Brown A."/>
            <person name="Chapman S.B."/>
            <person name="Chen Z."/>
            <person name="Dunbar C."/>
            <person name="Freedman E."/>
            <person name="Gearin G."/>
            <person name="Gellesch M."/>
            <person name="Goldberg J."/>
            <person name="Griggs A."/>
            <person name="Gujja S."/>
            <person name="Heilman E.R."/>
            <person name="Heiman D."/>
            <person name="Howarth C."/>
            <person name="Larson L."/>
            <person name="Lui A."/>
            <person name="MacDonald P.J.P."/>
            <person name="Mehta T."/>
            <person name="Montmayeur A."/>
            <person name="Murphy C."/>
            <person name="Neiman D."/>
            <person name="Pearson M."/>
            <person name="Priest M."/>
            <person name="Roberts A."/>
            <person name="Saif S."/>
            <person name="Shea T."/>
            <person name="Shenoy N."/>
            <person name="Sisk P."/>
            <person name="Stolte C."/>
            <person name="Sykes S."/>
            <person name="White J."/>
            <person name="Yandava C."/>
            <person name="Wortman J."/>
            <person name="Nusbaum C."/>
            <person name="Birren B."/>
        </authorList>
    </citation>
    <scope>NUCLEOTIDE SEQUENCE [LARGE SCALE GENOMIC DNA]</scope>
    <source>
        <strain evidence="13 14">M341</strain>
    </source>
</reference>
<evidence type="ECO:0000256" key="7">
    <source>
        <dbReference type="ARBA" id="ARBA00022763"/>
    </source>
</evidence>
<evidence type="ECO:0000256" key="11">
    <source>
        <dbReference type="ARBA" id="ARBA00049244"/>
    </source>
</evidence>
<evidence type="ECO:0000256" key="8">
    <source>
        <dbReference type="ARBA" id="ARBA00022842"/>
    </source>
</evidence>
<keyword evidence="9" id="KW-0239">DNA-directed DNA polymerase</keyword>
<dbReference type="Pfam" id="PF11799">
    <property type="entry name" value="IMS_C"/>
    <property type="match status" value="1"/>
</dbReference>
<proteinExistence type="predicted"/>
<keyword evidence="3" id="KW-0808">Transferase</keyword>
<gene>
    <name evidence="13" type="ORF">HMPREF0428_00633</name>
</gene>
<dbReference type="GO" id="GO:0006281">
    <property type="term" value="P:DNA repair"/>
    <property type="evidence" value="ECO:0007669"/>
    <property type="project" value="UniProtKB-KW"/>
</dbReference>
<evidence type="ECO:0000256" key="5">
    <source>
        <dbReference type="ARBA" id="ARBA00022705"/>
    </source>
</evidence>
<evidence type="ECO:0000256" key="10">
    <source>
        <dbReference type="ARBA" id="ARBA00023204"/>
    </source>
</evidence>
<dbReference type="InterPro" id="IPR050116">
    <property type="entry name" value="DNA_polymerase-Y"/>
</dbReference>
<keyword evidence="2" id="KW-0515">Mutator protein</keyword>
<dbReference type="GO" id="GO:0005829">
    <property type="term" value="C:cytosol"/>
    <property type="evidence" value="ECO:0007669"/>
    <property type="project" value="TreeGrafter"/>
</dbReference>
<comment type="caution">
    <text evidence="13">The sequence shown here is derived from an EMBL/GenBank/DDBJ whole genome shotgun (WGS) entry which is preliminary data.</text>
</comment>
<dbReference type="Gene3D" id="1.10.150.20">
    <property type="entry name" value="5' to 3' exonuclease, C-terminal subdomain"/>
    <property type="match status" value="1"/>
</dbReference>
<comment type="catalytic activity">
    <reaction evidence="11">
        <text>DNA(n) + a 2'-deoxyribonucleoside 5'-triphosphate = DNA(n+1) + diphosphate</text>
        <dbReference type="Rhea" id="RHEA:22508"/>
        <dbReference type="Rhea" id="RHEA-COMP:17339"/>
        <dbReference type="Rhea" id="RHEA-COMP:17340"/>
        <dbReference type="ChEBI" id="CHEBI:33019"/>
        <dbReference type="ChEBI" id="CHEBI:61560"/>
        <dbReference type="ChEBI" id="CHEBI:173112"/>
        <dbReference type="EC" id="2.7.7.7"/>
    </reaction>
</comment>
<keyword evidence="4" id="KW-0548">Nucleotidyltransferase</keyword>